<proteinExistence type="predicted"/>
<dbReference type="InterPro" id="IPR016181">
    <property type="entry name" value="Acyl_CoA_acyltransferase"/>
</dbReference>
<dbReference type="Gene3D" id="3.40.630.30">
    <property type="match status" value="1"/>
</dbReference>
<accession>A0A225NFE3</accession>
<dbReference type="PANTHER" id="PTHR43792:SF16">
    <property type="entry name" value="N-ACETYLTRANSFERASE DOMAIN-CONTAINING PROTEIN"/>
    <property type="match status" value="1"/>
</dbReference>
<dbReference type="PANTHER" id="PTHR43792">
    <property type="entry name" value="GNAT FAMILY, PUTATIVE (AFU_ORTHOLOGUE AFUA_3G00765)-RELATED-RELATED"/>
    <property type="match status" value="1"/>
</dbReference>
<dbReference type="GO" id="GO:0016747">
    <property type="term" value="F:acyltransferase activity, transferring groups other than amino-acyl groups"/>
    <property type="evidence" value="ECO:0007669"/>
    <property type="project" value="InterPro"/>
</dbReference>
<evidence type="ECO:0000313" key="2">
    <source>
        <dbReference type="EMBL" id="OWU71685.1"/>
    </source>
</evidence>
<evidence type="ECO:0000313" key="3">
    <source>
        <dbReference type="Proteomes" id="UP000215377"/>
    </source>
</evidence>
<dbReference type="Proteomes" id="UP000215377">
    <property type="component" value="Unassembled WGS sequence"/>
</dbReference>
<keyword evidence="2" id="KW-0808">Transferase</keyword>
<keyword evidence="3" id="KW-1185">Reference proteome</keyword>
<dbReference type="SUPFAM" id="SSF55729">
    <property type="entry name" value="Acyl-CoA N-acyltransferases (Nat)"/>
    <property type="match status" value="1"/>
</dbReference>
<reference evidence="2 3" key="1">
    <citation type="submission" date="2013-04" db="EMBL/GenBank/DDBJ databases">
        <title>Oceanicola sp. 22II1-22F33 Genome Sequencing.</title>
        <authorList>
            <person name="Lai Q."/>
            <person name="Li G."/>
            <person name="Shao Z."/>
        </authorList>
    </citation>
    <scope>NUCLEOTIDE SEQUENCE [LARGE SCALE GENOMIC DNA]</scope>
    <source>
        <strain evidence="2 3">22II1-22F33</strain>
    </source>
</reference>
<dbReference type="InterPro" id="IPR000182">
    <property type="entry name" value="GNAT_dom"/>
</dbReference>
<feature type="domain" description="N-acetyltransferase" evidence="1">
    <location>
        <begin position="15"/>
        <end position="170"/>
    </location>
</feature>
<dbReference type="PROSITE" id="PS51186">
    <property type="entry name" value="GNAT"/>
    <property type="match status" value="1"/>
</dbReference>
<dbReference type="RefSeq" id="WP_233152204.1">
    <property type="nucleotide sequence ID" value="NZ_AQQR01000008.1"/>
</dbReference>
<dbReference type="Pfam" id="PF13302">
    <property type="entry name" value="Acetyltransf_3"/>
    <property type="match status" value="1"/>
</dbReference>
<dbReference type="EMBL" id="AQQR01000008">
    <property type="protein sequence ID" value="OWU71685.1"/>
    <property type="molecule type" value="Genomic_DNA"/>
</dbReference>
<protein>
    <submittedName>
        <fullName evidence="2">Acetyltransferase</fullName>
    </submittedName>
</protein>
<organism evidence="2 3">
    <name type="scientific">Marinibacterium profundimaris</name>
    <dbReference type="NCBI Taxonomy" id="1679460"/>
    <lineage>
        <taxon>Bacteria</taxon>
        <taxon>Pseudomonadati</taxon>
        <taxon>Pseudomonadota</taxon>
        <taxon>Alphaproteobacteria</taxon>
        <taxon>Rhodobacterales</taxon>
        <taxon>Paracoccaceae</taxon>
        <taxon>Marinibacterium</taxon>
    </lineage>
</organism>
<dbReference type="AlphaFoldDB" id="A0A225NFE3"/>
<dbReference type="InterPro" id="IPR051531">
    <property type="entry name" value="N-acetyltransferase"/>
</dbReference>
<comment type="caution">
    <text evidence="2">The sequence shown here is derived from an EMBL/GenBank/DDBJ whole genome shotgun (WGS) entry which is preliminary data.</text>
</comment>
<sequence length="174" mass="19150">MTPTLTIPTLTTDRLVLRAPKITDFPHWAAFFASPRSIHERGMMDRSQAWRVWASDVAIWQLRGYGPFGVDDRETGAYLGEVGIYEPDSFPEPELGWFVVPQAEGRGIAAEAARAVMGWARDSLGWTRLINIIDPENARSIALGQRLGGVIDPDAKGEDPGDVVIVHDLTKVPA</sequence>
<evidence type="ECO:0000259" key="1">
    <source>
        <dbReference type="PROSITE" id="PS51186"/>
    </source>
</evidence>
<name>A0A225NFE3_9RHOB</name>
<gene>
    <name evidence="2" type="ORF">ATO3_17945</name>
</gene>